<dbReference type="InterPro" id="IPR038107">
    <property type="entry name" value="Glycos_transf_N_sf"/>
</dbReference>
<comment type="caution">
    <text evidence="12">The sequence shown here is derived from an EMBL/GenBank/DDBJ whole genome shotgun (WGS) entry which is preliminary data.</text>
</comment>
<comment type="function">
    <text evidence="1 10">Involved in lipopolysaccharide (LPS) biosynthesis. Catalyzes the transfer of 3-deoxy-D-manno-octulosonate (Kdo) residue(s) from CMP-Kdo to lipid IV(A), the tetraacyldisaccharide-1,4'-bisphosphate precursor of lipid A.</text>
</comment>
<dbReference type="GO" id="GO:0009244">
    <property type="term" value="P:lipopolysaccharide core region biosynthetic process"/>
    <property type="evidence" value="ECO:0007669"/>
    <property type="project" value="UniProtKB-UniRule"/>
</dbReference>
<evidence type="ECO:0000313" key="12">
    <source>
        <dbReference type="EMBL" id="MBK4215173.1"/>
    </source>
</evidence>
<dbReference type="SUPFAM" id="SSF53756">
    <property type="entry name" value="UDP-Glycosyltransferase/glycogen phosphorylase"/>
    <property type="match status" value="1"/>
</dbReference>
<feature type="site" description="Transition state stabilizer" evidence="9">
    <location>
        <position position="114"/>
    </location>
</feature>
<evidence type="ECO:0000313" key="13">
    <source>
        <dbReference type="Proteomes" id="UP000640485"/>
    </source>
</evidence>
<feature type="active site" description="Proton acceptor" evidence="8">
    <location>
        <position position="50"/>
    </location>
</feature>
<keyword evidence="13" id="KW-1185">Reference proteome</keyword>
<dbReference type="PANTHER" id="PTHR42755">
    <property type="entry name" value="3-DEOXY-MANNO-OCTULOSONATE CYTIDYLYLTRANSFERASE"/>
    <property type="match status" value="1"/>
</dbReference>
<proteinExistence type="inferred from homology"/>
<comment type="similarity">
    <text evidence="10">Belongs to the glycosyltransferase group 1 family.</text>
</comment>
<dbReference type="InterPro" id="IPR039901">
    <property type="entry name" value="Kdotransferase"/>
</dbReference>
<dbReference type="Pfam" id="PF04413">
    <property type="entry name" value="Glycos_transf_N"/>
    <property type="match status" value="1"/>
</dbReference>
<dbReference type="Gene3D" id="3.40.50.11720">
    <property type="entry name" value="3-Deoxy-D-manno-octulosonic-acid transferase, N-terminal domain"/>
    <property type="match status" value="1"/>
</dbReference>
<evidence type="ECO:0000256" key="1">
    <source>
        <dbReference type="ARBA" id="ARBA00003394"/>
    </source>
</evidence>
<accession>A0A934SIQ2</accession>
<dbReference type="InterPro" id="IPR007507">
    <property type="entry name" value="Glycos_transf_N"/>
</dbReference>
<comment type="catalytic activity">
    <reaction evidence="7 10">
        <text>lipid IVA (E. coli) + CMP-3-deoxy-beta-D-manno-octulosonate = alpha-Kdo-(2-&gt;6)-lipid IVA (E. coli) + CMP + H(+)</text>
        <dbReference type="Rhea" id="RHEA:28066"/>
        <dbReference type="ChEBI" id="CHEBI:15378"/>
        <dbReference type="ChEBI" id="CHEBI:58603"/>
        <dbReference type="ChEBI" id="CHEBI:60364"/>
        <dbReference type="ChEBI" id="CHEBI:60377"/>
        <dbReference type="ChEBI" id="CHEBI:85987"/>
        <dbReference type="EC" id="2.4.99.12"/>
    </reaction>
</comment>
<evidence type="ECO:0000256" key="7">
    <source>
        <dbReference type="ARBA" id="ARBA00049183"/>
    </source>
</evidence>
<evidence type="ECO:0000256" key="9">
    <source>
        <dbReference type="PIRSR" id="PIRSR639901-2"/>
    </source>
</evidence>
<dbReference type="GO" id="GO:0043842">
    <property type="term" value="F:Kdo transferase activity"/>
    <property type="evidence" value="ECO:0007669"/>
    <property type="project" value="UniProtKB-EC"/>
</dbReference>
<keyword evidence="5 10" id="KW-0808">Transferase</keyword>
<dbReference type="AlphaFoldDB" id="A0A934SIQ2"/>
<evidence type="ECO:0000256" key="2">
    <source>
        <dbReference type="ARBA" id="ARBA00004713"/>
    </source>
</evidence>
<comment type="pathway">
    <text evidence="2 10">Bacterial outer membrane biogenesis; LPS core biosynthesis.</text>
</comment>
<dbReference type="PANTHER" id="PTHR42755:SF1">
    <property type="entry name" value="3-DEOXY-D-MANNO-OCTULOSONIC ACID TRANSFERASE, MITOCHONDRIAL-RELATED"/>
    <property type="match status" value="1"/>
</dbReference>
<evidence type="ECO:0000256" key="8">
    <source>
        <dbReference type="PIRSR" id="PIRSR639901-1"/>
    </source>
</evidence>
<evidence type="ECO:0000256" key="6">
    <source>
        <dbReference type="ARBA" id="ARBA00031445"/>
    </source>
</evidence>
<protein>
    <recommendedName>
        <fullName evidence="4 10">3-deoxy-D-manno-octulosonic acid transferase</fullName>
        <shortName evidence="10">Kdo transferase</shortName>
        <ecNumber evidence="3 10">2.4.99.12</ecNumber>
    </recommendedName>
    <alternativeName>
        <fullName evidence="6 10">Lipid IV(A) 3-deoxy-D-manno-octulosonic acid transferase</fullName>
    </alternativeName>
</protein>
<evidence type="ECO:0000256" key="4">
    <source>
        <dbReference type="ARBA" id="ARBA00019077"/>
    </source>
</evidence>
<evidence type="ECO:0000256" key="3">
    <source>
        <dbReference type="ARBA" id="ARBA00012621"/>
    </source>
</evidence>
<evidence type="ECO:0000256" key="10">
    <source>
        <dbReference type="RuleBase" id="RU365103"/>
    </source>
</evidence>
<keyword evidence="10" id="KW-0448">Lipopolysaccharide biosynthesis</keyword>
<dbReference type="GO" id="GO:0009245">
    <property type="term" value="P:lipid A biosynthetic process"/>
    <property type="evidence" value="ECO:0007669"/>
    <property type="project" value="TreeGrafter"/>
</dbReference>
<evidence type="ECO:0000256" key="5">
    <source>
        <dbReference type="ARBA" id="ARBA00022679"/>
    </source>
</evidence>
<organism evidence="12 13">
    <name type="scientific">Paracoccus caeni</name>
    <dbReference type="NCBI Taxonomy" id="657651"/>
    <lineage>
        <taxon>Bacteria</taxon>
        <taxon>Pseudomonadati</taxon>
        <taxon>Pseudomonadota</taxon>
        <taxon>Alphaproteobacteria</taxon>
        <taxon>Rhodobacterales</taxon>
        <taxon>Paracoccaceae</taxon>
        <taxon>Paracoccus</taxon>
    </lineage>
</organism>
<feature type="domain" description="3-deoxy-D-manno-octulosonic-acid transferase N-terminal" evidence="11">
    <location>
        <begin position="26"/>
        <end position="188"/>
    </location>
</feature>
<evidence type="ECO:0000259" key="11">
    <source>
        <dbReference type="Pfam" id="PF04413"/>
    </source>
</evidence>
<dbReference type="EMBL" id="JAEPRQ010000001">
    <property type="protein sequence ID" value="MBK4215173.1"/>
    <property type="molecule type" value="Genomic_DNA"/>
</dbReference>
<reference evidence="12" key="1">
    <citation type="submission" date="2021-01" db="EMBL/GenBank/DDBJ databases">
        <title>Paracoccus amoyensis sp. nov., isolated from the surface seawater along the coast of Xiamen Island, China.</title>
        <authorList>
            <person name="Lyu L."/>
        </authorList>
    </citation>
    <scope>NUCLEOTIDE SEQUENCE</scope>
    <source>
        <strain evidence="12">MJ17</strain>
    </source>
</reference>
<dbReference type="Gene3D" id="3.40.50.2000">
    <property type="entry name" value="Glycogen Phosphorylase B"/>
    <property type="match status" value="1"/>
</dbReference>
<dbReference type="GO" id="GO:0005886">
    <property type="term" value="C:plasma membrane"/>
    <property type="evidence" value="ECO:0007669"/>
    <property type="project" value="UniProtKB-SubCell"/>
</dbReference>
<comment type="subcellular location">
    <subcellularLocation>
        <location evidence="10">Cell membrane</location>
    </subcellularLocation>
</comment>
<dbReference type="EC" id="2.4.99.12" evidence="3 10"/>
<sequence length="398" mass="42577">MIHDAMARLVEAVLKTRAKWGGKALLRERLGLGAQPLPADIWVHGASVGELKSARRVIEALAEDCSLLITSNTETARDMVAGWGLNARIAPLDLPKALEGFLDAVQPRLQVTVEGEYWPLRSRELARRAIPQAMIGARMSRKSAANWARLPRIIRPMLQRIAALSAQDSASEKRLLSLGLPPSAALPRLDLKLLGPSEITPPPDGPARDVTVLAASTHEGEEATILDTFLAAQATYPLMRLILAIRHPDRGDEVAAIIAKRGVPVLRRSRGDDLTGPILLADTLGEMDRWYAEAGICIVGGSLTDRGGHTPWEPAAYRCALLHGPHVSTYTDSYAALIDAGAARQIDADTLAGTLSELVGAPQIARDMGKAARQVLDSRAGDPAALVAQLRGLARGNA</sequence>
<keyword evidence="10" id="KW-0472">Membrane</keyword>
<keyword evidence="10" id="KW-1003">Cell membrane</keyword>
<dbReference type="Proteomes" id="UP000640485">
    <property type="component" value="Unassembled WGS sequence"/>
</dbReference>
<feature type="site" description="Transition state stabilizer" evidence="9">
    <location>
        <position position="192"/>
    </location>
</feature>
<name>A0A934SIQ2_9RHOB</name>
<dbReference type="RefSeq" id="WP_200684062.1">
    <property type="nucleotide sequence ID" value="NZ_JAEPRQ010000001.1"/>
</dbReference>
<gene>
    <name evidence="12" type="ORF">JJJ17_04460</name>
</gene>